<dbReference type="Pfam" id="PF00149">
    <property type="entry name" value="Metallophos"/>
    <property type="match status" value="1"/>
</dbReference>
<keyword evidence="7" id="KW-0255">Endonuclease</keyword>
<dbReference type="InterPro" id="IPR004593">
    <property type="entry name" value="SbcD"/>
</dbReference>
<keyword evidence="5 7" id="KW-0378">Hydrolase</keyword>
<dbReference type="CDD" id="cd00840">
    <property type="entry name" value="MPP_Mre11_N"/>
    <property type="match status" value="1"/>
</dbReference>
<keyword evidence="6 7" id="KW-0269">Exonuclease</keyword>
<keyword evidence="7" id="KW-0233">DNA recombination</keyword>
<dbReference type="Gene3D" id="3.60.21.10">
    <property type="match status" value="1"/>
</dbReference>
<dbReference type="PANTHER" id="PTHR30337:SF0">
    <property type="entry name" value="NUCLEASE SBCCD SUBUNIT D"/>
    <property type="match status" value="1"/>
</dbReference>
<organism evidence="10 11">
    <name type="scientific">Geodermatophilus pulveris</name>
    <dbReference type="NCBI Taxonomy" id="1564159"/>
    <lineage>
        <taxon>Bacteria</taxon>
        <taxon>Bacillati</taxon>
        <taxon>Actinomycetota</taxon>
        <taxon>Actinomycetes</taxon>
        <taxon>Geodermatophilales</taxon>
        <taxon>Geodermatophilaceae</taxon>
        <taxon>Geodermatophilus</taxon>
    </lineage>
</organism>
<feature type="domain" description="Nuclease SbcCD subunit D C-terminal" evidence="9">
    <location>
        <begin position="272"/>
        <end position="359"/>
    </location>
</feature>
<evidence type="ECO:0000256" key="5">
    <source>
        <dbReference type="ARBA" id="ARBA00022801"/>
    </source>
</evidence>
<evidence type="ECO:0000256" key="7">
    <source>
        <dbReference type="RuleBase" id="RU363069"/>
    </source>
</evidence>
<sequence>MRLLHTSDWHVGRSLHGAELLREQEAVLSGLADVVAAESVDAVVVAGDVYDRAVPSADATGVLDRVLTRLRDAGAAVVLTPGNHDSARRLAFGAGLMARSGVHVRAATGALDEPVVLRDGHGEVAVYGLPYLEPELARHELGLGGRAGGTARTHEAVLTAAMDRVRADLARRPGVRSVVLAHAFVGGGVPSDSERDICVGGVDLVPAAVFDGVDYVALGHLHRPQTLTPRLRYSGSPLAYSFGEAGQHKQVWLVDLDAVGLAGVRDLALPTPRPLTVLTGTLEELVADPAHAGAEQHFVSARLTDAVRPADPMRRLQTRFPHCVHLEWSGGGAGGDGRSYRERLRGRSDLEVAGEFVTHVRNGVAASDAERELLVRALGAAAREELAR</sequence>
<dbReference type="AlphaFoldDB" id="A0A239AZD4"/>
<dbReference type="InterPro" id="IPR004843">
    <property type="entry name" value="Calcineurin-like_PHP"/>
</dbReference>
<dbReference type="OrthoDB" id="9773856at2"/>
<keyword evidence="11" id="KW-1185">Reference proteome</keyword>
<evidence type="ECO:0000256" key="1">
    <source>
        <dbReference type="ARBA" id="ARBA00010555"/>
    </source>
</evidence>
<reference evidence="11" key="1">
    <citation type="submission" date="2017-06" db="EMBL/GenBank/DDBJ databases">
        <authorList>
            <person name="Varghese N."/>
            <person name="Submissions S."/>
        </authorList>
    </citation>
    <scope>NUCLEOTIDE SEQUENCE [LARGE SCALE GENOMIC DNA]</scope>
    <source>
        <strain evidence="11">DSM 46839</strain>
    </source>
</reference>
<evidence type="ECO:0000256" key="2">
    <source>
        <dbReference type="ARBA" id="ARBA00011322"/>
    </source>
</evidence>
<comment type="similarity">
    <text evidence="1 7">Belongs to the SbcD family.</text>
</comment>
<dbReference type="GO" id="GO:0004519">
    <property type="term" value="F:endonuclease activity"/>
    <property type="evidence" value="ECO:0007669"/>
    <property type="project" value="UniProtKB-KW"/>
</dbReference>
<comment type="function">
    <text evidence="7">SbcCD cleaves DNA hairpin structures. These structures can inhibit DNA replication and are intermediates in certain DNA recombination reactions. The complex acts as a 3'-&gt;5' double strand exonuclease that can open hairpins. It also has a 5' single-strand endonuclease activity.</text>
</comment>
<keyword evidence="4 7" id="KW-0540">Nuclease</keyword>
<dbReference type="Proteomes" id="UP000198373">
    <property type="component" value="Unassembled WGS sequence"/>
</dbReference>
<dbReference type="NCBIfam" id="TIGR00619">
    <property type="entry name" value="sbcd"/>
    <property type="match status" value="1"/>
</dbReference>
<dbReference type="InterPro" id="IPR041796">
    <property type="entry name" value="Mre11_N"/>
</dbReference>
<evidence type="ECO:0000259" key="8">
    <source>
        <dbReference type="Pfam" id="PF00149"/>
    </source>
</evidence>
<evidence type="ECO:0000256" key="4">
    <source>
        <dbReference type="ARBA" id="ARBA00022722"/>
    </source>
</evidence>
<dbReference type="InterPro" id="IPR026843">
    <property type="entry name" value="SbcD_C"/>
</dbReference>
<evidence type="ECO:0000256" key="3">
    <source>
        <dbReference type="ARBA" id="ARBA00013365"/>
    </source>
</evidence>
<dbReference type="GO" id="GO:0006310">
    <property type="term" value="P:DNA recombination"/>
    <property type="evidence" value="ECO:0007669"/>
    <property type="project" value="UniProtKB-KW"/>
</dbReference>
<accession>A0A239AZD4</accession>
<dbReference type="PANTHER" id="PTHR30337">
    <property type="entry name" value="COMPONENT OF ATP-DEPENDENT DSDNA EXONUCLEASE"/>
    <property type="match status" value="1"/>
</dbReference>
<comment type="subunit">
    <text evidence="2 7">Heterodimer of SbcC and SbcD.</text>
</comment>
<proteinExistence type="inferred from homology"/>
<evidence type="ECO:0000313" key="10">
    <source>
        <dbReference type="EMBL" id="SNS00682.1"/>
    </source>
</evidence>
<feature type="domain" description="Calcineurin-like phosphoesterase" evidence="8">
    <location>
        <begin position="1"/>
        <end position="224"/>
    </location>
</feature>
<dbReference type="GO" id="GO:0008408">
    <property type="term" value="F:3'-5' exonuclease activity"/>
    <property type="evidence" value="ECO:0007669"/>
    <property type="project" value="InterPro"/>
</dbReference>
<dbReference type="InterPro" id="IPR029052">
    <property type="entry name" value="Metallo-depent_PP-like"/>
</dbReference>
<dbReference type="GO" id="GO:0006260">
    <property type="term" value="P:DNA replication"/>
    <property type="evidence" value="ECO:0007669"/>
    <property type="project" value="UniProtKB-KW"/>
</dbReference>
<dbReference type="SUPFAM" id="SSF56300">
    <property type="entry name" value="Metallo-dependent phosphatases"/>
    <property type="match status" value="1"/>
</dbReference>
<evidence type="ECO:0000259" key="9">
    <source>
        <dbReference type="Pfam" id="PF12320"/>
    </source>
</evidence>
<keyword evidence="7" id="KW-0235">DNA replication</keyword>
<dbReference type="EMBL" id="FZOO01000001">
    <property type="protein sequence ID" value="SNS00682.1"/>
    <property type="molecule type" value="Genomic_DNA"/>
</dbReference>
<dbReference type="Pfam" id="PF12320">
    <property type="entry name" value="SbcD_C"/>
    <property type="match status" value="1"/>
</dbReference>
<evidence type="ECO:0000256" key="6">
    <source>
        <dbReference type="ARBA" id="ARBA00022839"/>
    </source>
</evidence>
<evidence type="ECO:0000313" key="11">
    <source>
        <dbReference type="Proteomes" id="UP000198373"/>
    </source>
</evidence>
<name>A0A239AZD4_9ACTN</name>
<dbReference type="RefSeq" id="WP_089303841.1">
    <property type="nucleotide sequence ID" value="NZ_FZOO01000001.1"/>
</dbReference>
<protein>
    <recommendedName>
        <fullName evidence="3 7">Nuclease SbcCD subunit D</fullName>
    </recommendedName>
</protein>
<gene>
    <name evidence="7" type="primary">sbcD</name>
    <name evidence="10" type="ORF">SAMN06893096_101317</name>
</gene>
<dbReference type="InterPro" id="IPR050535">
    <property type="entry name" value="DNA_Repair-Maintenance_Comp"/>
</dbReference>